<comment type="caution">
    <text evidence="2">The sequence shown here is derived from an EMBL/GenBank/DDBJ whole genome shotgun (WGS) entry which is preliminary data.</text>
</comment>
<proteinExistence type="predicted"/>
<dbReference type="SMART" id="SM00849">
    <property type="entry name" value="Lactamase_B"/>
    <property type="match status" value="1"/>
</dbReference>
<dbReference type="Gene3D" id="3.60.15.10">
    <property type="entry name" value="Ribonuclease Z/Hydroxyacylglutathione hydrolase-like"/>
    <property type="match status" value="1"/>
</dbReference>
<evidence type="ECO:0000313" key="2">
    <source>
        <dbReference type="EMBL" id="MBO3274770.1"/>
    </source>
</evidence>
<dbReference type="RefSeq" id="WP_208312623.1">
    <property type="nucleotide sequence ID" value="NZ_JAELYA010000002.1"/>
</dbReference>
<evidence type="ECO:0000259" key="1">
    <source>
        <dbReference type="SMART" id="SM00849"/>
    </source>
</evidence>
<dbReference type="InterPro" id="IPR048933">
    <property type="entry name" value="B_lactamase-like_C"/>
</dbReference>
<dbReference type="Gene3D" id="1.10.10.10">
    <property type="entry name" value="Winged helix-like DNA-binding domain superfamily/Winged helix DNA-binding domain"/>
    <property type="match status" value="1"/>
</dbReference>
<reference evidence="2 3" key="1">
    <citation type="submission" date="2020-12" db="EMBL/GenBank/DDBJ databases">
        <title>Pseudomonas schmalbachii sp. nov. isolated from millipede gut.</title>
        <authorList>
            <person name="Shelomi M."/>
        </authorList>
    </citation>
    <scope>NUCLEOTIDE SEQUENCE [LARGE SCALE GENOMIC DNA]</scope>
    <source>
        <strain evidence="2 3">Milli4</strain>
    </source>
</reference>
<sequence length="351" mass="39233">MKPEPSPLLYPCGQAPEPGSVREIAPGVLWLRMPLPLSLDHINLWAVRDGDGWAIFDTGMHTPPTVDAWHALFGAGNPLGEGGPTRVFATHMHPDHVGMAGWLNREYGCELWMTRGEYMNCRVLVADTGREAPPEALNFYRRAGWDDGAIEHYRLRFGGYGKKMAPLPQSYRRLREGQRIRIGEHEWQVVIGSGHSPEHACFYSPELKLLISGDQVLPRISSNVSVHPTEPYGDPMGDWLESLERIKAAVPDDVLVLPAHDDPFRNLHARLDRLLGSHRRALGRLHKLLEEGPKRVVDLFGVLFARRVDAEVLLLATGETQANLNYLVQRGKATVSEDADGVAWYQSSPRS</sequence>
<dbReference type="PANTHER" id="PTHR23131:SF4">
    <property type="entry name" value="METALLO-BETA-LACTAMASE SUPERFAMILY POTEIN"/>
    <property type="match status" value="1"/>
</dbReference>
<evidence type="ECO:0000313" key="3">
    <source>
        <dbReference type="Proteomes" id="UP000669060"/>
    </source>
</evidence>
<feature type="domain" description="Metallo-beta-lactamase" evidence="1">
    <location>
        <begin position="41"/>
        <end position="260"/>
    </location>
</feature>
<dbReference type="PANTHER" id="PTHR23131">
    <property type="entry name" value="ENDORIBONUCLEASE LACTB2"/>
    <property type="match status" value="1"/>
</dbReference>
<dbReference type="Pfam" id="PF00753">
    <property type="entry name" value="Lactamase_B"/>
    <property type="match status" value="1"/>
</dbReference>
<dbReference type="InterPro" id="IPR036388">
    <property type="entry name" value="WH-like_DNA-bd_sf"/>
</dbReference>
<name>A0ABS3TQ05_9PSED</name>
<dbReference type="InterPro" id="IPR036866">
    <property type="entry name" value="RibonucZ/Hydroxyglut_hydro"/>
</dbReference>
<dbReference type="EMBL" id="JAELYA010000002">
    <property type="protein sequence ID" value="MBO3274770.1"/>
    <property type="molecule type" value="Genomic_DNA"/>
</dbReference>
<protein>
    <submittedName>
        <fullName evidence="2">MBL fold metallo-hydrolase</fullName>
    </submittedName>
</protein>
<dbReference type="InterPro" id="IPR050662">
    <property type="entry name" value="Sec-metab_biosynth-thioest"/>
</dbReference>
<dbReference type="Pfam" id="PF21221">
    <property type="entry name" value="B_lactamase-like_C"/>
    <property type="match status" value="1"/>
</dbReference>
<accession>A0ABS3TQ05</accession>
<dbReference type="Proteomes" id="UP000669060">
    <property type="component" value="Unassembled WGS sequence"/>
</dbReference>
<keyword evidence="3" id="KW-1185">Reference proteome</keyword>
<dbReference type="InterPro" id="IPR001279">
    <property type="entry name" value="Metallo-B-lactamas"/>
</dbReference>
<dbReference type="SUPFAM" id="SSF56281">
    <property type="entry name" value="Metallo-hydrolase/oxidoreductase"/>
    <property type="match status" value="1"/>
</dbReference>
<organism evidence="2 3">
    <name type="scientific">Pseudomonas schmalbachii</name>
    <dbReference type="NCBI Taxonomy" id="2816993"/>
    <lineage>
        <taxon>Bacteria</taxon>
        <taxon>Pseudomonadati</taxon>
        <taxon>Pseudomonadota</taxon>
        <taxon>Gammaproteobacteria</taxon>
        <taxon>Pseudomonadales</taxon>
        <taxon>Pseudomonadaceae</taxon>
        <taxon>Pseudomonas</taxon>
    </lineage>
</organism>
<gene>
    <name evidence="2" type="ORF">JFY56_06010</name>
</gene>